<proteinExistence type="predicted"/>
<keyword evidence="2" id="KW-1185">Reference proteome</keyword>
<reference evidence="1" key="1">
    <citation type="submission" date="2022-09" db="EMBL/GenBank/DDBJ databases">
        <title>Comparative genomics and taxonomic characterization of three novel marine species of genus Reichenbachiella exhibiting antioxidant and polysaccharide degradation activities.</title>
        <authorList>
            <person name="Muhammad N."/>
            <person name="Lee Y.-J."/>
            <person name="Ko J."/>
            <person name="Kim S.-G."/>
        </authorList>
    </citation>
    <scope>NUCLEOTIDE SEQUENCE</scope>
    <source>
        <strain evidence="1">BKB1-1</strain>
    </source>
</reference>
<dbReference type="RefSeq" id="WP_262308103.1">
    <property type="nucleotide sequence ID" value="NZ_CP106679.1"/>
</dbReference>
<evidence type="ECO:0000313" key="1">
    <source>
        <dbReference type="EMBL" id="UXP30656.1"/>
    </source>
</evidence>
<dbReference type="EMBL" id="CP106679">
    <property type="protein sequence ID" value="UXP30656.1"/>
    <property type="molecule type" value="Genomic_DNA"/>
</dbReference>
<protein>
    <recommendedName>
        <fullName evidence="3">Addiction module component</fullName>
    </recommendedName>
</protein>
<evidence type="ECO:0008006" key="3">
    <source>
        <dbReference type="Google" id="ProtNLM"/>
    </source>
</evidence>
<name>A0ABY6CJF5_9BACT</name>
<sequence length="71" mass="8447">MNVETLKLGLIERLMRMHNTSTLQRMDQLLTQVEMETRAEESRQAISEGDVMSIEEFRQENLKWAKDNYTK</sequence>
<accession>A0ABY6CJF5</accession>
<organism evidence="1 2">
    <name type="scientific">Reichenbachiella agarivorans</name>
    <dbReference type="NCBI Taxonomy" id="2979464"/>
    <lineage>
        <taxon>Bacteria</taxon>
        <taxon>Pseudomonadati</taxon>
        <taxon>Bacteroidota</taxon>
        <taxon>Cytophagia</taxon>
        <taxon>Cytophagales</taxon>
        <taxon>Reichenbachiellaceae</taxon>
        <taxon>Reichenbachiella</taxon>
    </lineage>
</organism>
<evidence type="ECO:0000313" key="2">
    <source>
        <dbReference type="Proteomes" id="UP001065174"/>
    </source>
</evidence>
<gene>
    <name evidence="1" type="ORF">N6H18_09845</name>
</gene>
<dbReference type="Proteomes" id="UP001065174">
    <property type="component" value="Chromosome"/>
</dbReference>